<gene>
    <name evidence="2" type="ORF">LMG18096_03797</name>
</gene>
<evidence type="ECO:0000313" key="3">
    <source>
        <dbReference type="Proteomes" id="UP001189663"/>
    </source>
</evidence>
<evidence type="ECO:0000256" key="1">
    <source>
        <dbReference type="SAM" id="SignalP"/>
    </source>
</evidence>
<keyword evidence="3" id="KW-1185">Reference proteome</keyword>
<sequence>MLNATGTHMHMTLKLAGCFILLAASQHASAQTSSRIPEEVRAFIEERKICDHFRGEPAEGDSPEQVERREFLLDSFDIYCAGTDKRLAALKRRYKDNPAAMRRLNAFEEHVE</sequence>
<accession>A0ABC8QMX4</accession>
<reference evidence="2 3" key="1">
    <citation type="submission" date="2023-07" db="EMBL/GenBank/DDBJ databases">
        <authorList>
            <person name="Peeters C."/>
        </authorList>
    </citation>
    <scope>NUCLEOTIDE SEQUENCE [LARGE SCALE GENOMIC DNA]</scope>
    <source>
        <strain evidence="2 3">LMG 18096</strain>
    </source>
</reference>
<feature type="signal peptide" evidence="1">
    <location>
        <begin position="1"/>
        <end position="30"/>
    </location>
</feature>
<name>A0ABC8QMX4_9RALS</name>
<dbReference type="AlphaFoldDB" id="A0ABC8QMX4"/>
<organism evidence="2 3">
    <name type="scientific">Ralstonia holmesii</name>
    <dbReference type="NCBI Taxonomy" id="3058602"/>
    <lineage>
        <taxon>Bacteria</taxon>
        <taxon>Pseudomonadati</taxon>
        <taxon>Pseudomonadota</taxon>
        <taxon>Betaproteobacteria</taxon>
        <taxon>Burkholderiales</taxon>
        <taxon>Burkholderiaceae</taxon>
        <taxon>Ralstonia</taxon>
    </lineage>
</organism>
<keyword evidence="1" id="KW-0732">Signal</keyword>
<comment type="caution">
    <text evidence="2">The sequence shown here is derived from an EMBL/GenBank/DDBJ whole genome shotgun (WGS) entry which is preliminary data.</text>
</comment>
<evidence type="ECO:0000313" key="2">
    <source>
        <dbReference type="EMBL" id="CAJ0800152.1"/>
    </source>
</evidence>
<proteinExistence type="predicted"/>
<dbReference type="Proteomes" id="UP001189663">
    <property type="component" value="Unassembled WGS sequence"/>
</dbReference>
<protein>
    <submittedName>
        <fullName evidence="2">Uncharacterized protein</fullName>
    </submittedName>
</protein>
<feature type="chain" id="PRO_5044871660" evidence="1">
    <location>
        <begin position="31"/>
        <end position="112"/>
    </location>
</feature>
<dbReference type="EMBL" id="CATZAT010000009">
    <property type="protein sequence ID" value="CAJ0800152.1"/>
    <property type="molecule type" value="Genomic_DNA"/>
</dbReference>